<evidence type="ECO:0000313" key="9">
    <source>
        <dbReference type="EMBL" id="GAA0872216.1"/>
    </source>
</evidence>
<evidence type="ECO:0000256" key="3">
    <source>
        <dbReference type="ARBA" id="ARBA00004902"/>
    </source>
</evidence>
<dbReference type="EMBL" id="BAAAFG010000014">
    <property type="protein sequence ID" value="GAA0872216.1"/>
    <property type="molecule type" value="Genomic_DNA"/>
</dbReference>
<organism evidence="9 10">
    <name type="scientific">Gangjinia marincola</name>
    <dbReference type="NCBI Taxonomy" id="578463"/>
    <lineage>
        <taxon>Bacteria</taxon>
        <taxon>Pseudomonadati</taxon>
        <taxon>Bacteroidota</taxon>
        <taxon>Flavobacteriia</taxon>
        <taxon>Flavobacteriales</taxon>
        <taxon>Flavobacteriaceae</taxon>
        <taxon>Gangjinia</taxon>
    </lineage>
</organism>
<protein>
    <recommendedName>
        <fullName evidence="6 8">3-dehydroquinate dehydratase</fullName>
        <shortName evidence="8">3-dehydroquinase</shortName>
        <ecNumber evidence="6 8">4.2.1.10</ecNumber>
    </recommendedName>
    <alternativeName>
        <fullName evidence="8">Type II DHQase</fullName>
    </alternativeName>
</protein>
<evidence type="ECO:0000256" key="2">
    <source>
        <dbReference type="ARBA" id="ARBA00003924"/>
    </source>
</evidence>
<dbReference type="Gene3D" id="3.40.50.9100">
    <property type="entry name" value="Dehydroquinase, class II"/>
    <property type="match status" value="1"/>
</dbReference>
<gene>
    <name evidence="8 9" type="primary">aroQ</name>
    <name evidence="9" type="ORF">GCM10009117_13630</name>
</gene>
<feature type="active site" description="Proton acceptor" evidence="8">
    <location>
        <position position="22"/>
    </location>
</feature>
<evidence type="ECO:0000256" key="7">
    <source>
        <dbReference type="ARBA" id="ARBA00023239"/>
    </source>
</evidence>
<comment type="subunit">
    <text evidence="5 8">Homododecamer.</text>
</comment>
<reference evidence="9 10" key="1">
    <citation type="journal article" date="2019" name="Int. J. Syst. Evol. Microbiol.">
        <title>The Global Catalogue of Microorganisms (GCM) 10K type strain sequencing project: providing services to taxonomists for standard genome sequencing and annotation.</title>
        <authorList>
            <consortium name="The Broad Institute Genomics Platform"/>
            <consortium name="The Broad Institute Genome Sequencing Center for Infectious Disease"/>
            <person name="Wu L."/>
            <person name="Ma J."/>
        </authorList>
    </citation>
    <scope>NUCLEOTIDE SEQUENCE [LARGE SCALE GENOMIC DNA]</scope>
    <source>
        <strain evidence="9 10">JCM 16082</strain>
    </source>
</reference>
<dbReference type="NCBIfam" id="TIGR01088">
    <property type="entry name" value="aroQ"/>
    <property type="match status" value="1"/>
</dbReference>
<dbReference type="HAMAP" id="MF_00169">
    <property type="entry name" value="AroQ"/>
    <property type="match status" value="1"/>
</dbReference>
<dbReference type="InterPro" id="IPR001874">
    <property type="entry name" value="DHquinase_II"/>
</dbReference>
<dbReference type="Proteomes" id="UP001500507">
    <property type="component" value="Unassembled WGS sequence"/>
</dbReference>
<keyword evidence="7 8" id="KW-0456">Lyase</keyword>
<dbReference type="PANTHER" id="PTHR21272">
    <property type="entry name" value="CATABOLIC 3-DEHYDROQUINASE"/>
    <property type="match status" value="1"/>
</dbReference>
<feature type="active site" description="Proton donor" evidence="8">
    <location>
        <position position="97"/>
    </location>
</feature>
<feature type="binding site" evidence="8">
    <location>
        <position position="108"/>
    </location>
    <ligand>
        <name>substrate</name>
    </ligand>
</feature>
<comment type="caution">
    <text evidence="9">The sequence shown here is derived from an EMBL/GenBank/DDBJ whole genome shotgun (WGS) entry which is preliminary data.</text>
</comment>
<feature type="binding site" evidence="8">
    <location>
        <begin position="98"/>
        <end position="99"/>
    </location>
    <ligand>
        <name>substrate</name>
    </ligand>
</feature>
<evidence type="ECO:0000256" key="5">
    <source>
        <dbReference type="ARBA" id="ARBA00011193"/>
    </source>
</evidence>
<dbReference type="EC" id="4.2.1.10" evidence="6 8"/>
<feature type="binding site" evidence="8">
    <location>
        <position position="77"/>
    </location>
    <ligand>
        <name>substrate</name>
    </ligand>
</feature>
<dbReference type="RefSeq" id="WP_343765158.1">
    <property type="nucleotide sequence ID" value="NZ_BAAAFG010000014.1"/>
</dbReference>
<dbReference type="Pfam" id="PF01220">
    <property type="entry name" value="DHquinase_II"/>
    <property type="match status" value="1"/>
</dbReference>
<dbReference type="PANTHER" id="PTHR21272:SF3">
    <property type="entry name" value="CATABOLIC 3-DEHYDROQUINASE"/>
    <property type="match status" value="1"/>
</dbReference>
<dbReference type="NCBIfam" id="NF003806">
    <property type="entry name" value="PRK05395.1-3"/>
    <property type="match status" value="1"/>
</dbReference>
<dbReference type="InterPro" id="IPR018509">
    <property type="entry name" value="DHquinase_II_CS"/>
</dbReference>
<proteinExistence type="inferred from homology"/>
<feature type="binding site" evidence="8">
    <location>
        <position position="71"/>
    </location>
    <ligand>
        <name>substrate</name>
    </ligand>
</feature>
<keyword evidence="10" id="KW-1185">Reference proteome</keyword>
<dbReference type="PROSITE" id="PS01029">
    <property type="entry name" value="DEHYDROQUINASE_II"/>
    <property type="match status" value="1"/>
</dbReference>
<evidence type="ECO:0000256" key="6">
    <source>
        <dbReference type="ARBA" id="ARBA00012060"/>
    </source>
</evidence>
<dbReference type="NCBIfam" id="NF003805">
    <property type="entry name" value="PRK05395.1-2"/>
    <property type="match status" value="1"/>
</dbReference>
<comment type="pathway">
    <text evidence="3 8">Metabolic intermediate biosynthesis; chorismate biosynthesis; chorismate from D-erythrose 4-phosphate and phosphoenolpyruvate: step 3/7.</text>
</comment>
<feature type="site" description="Transition state stabilizer" evidence="8">
    <location>
        <position position="17"/>
    </location>
</feature>
<comment type="function">
    <text evidence="2 8">Catalyzes a trans-dehydration via an enolate intermediate.</text>
</comment>
<dbReference type="SUPFAM" id="SSF52304">
    <property type="entry name" value="Type II 3-dehydroquinate dehydratase"/>
    <property type="match status" value="1"/>
</dbReference>
<evidence type="ECO:0000256" key="8">
    <source>
        <dbReference type="HAMAP-Rule" id="MF_00169"/>
    </source>
</evidence>
<keyword evidence="8" id="KW-0057">Aromatic amino acid biosynthesis</keyword>
<dbReference type="CDD" id="cd00466">
    <property type="entry name" value="DHQase_II"/>
    <property type="match status" value="1"/>
</dbReference>
<accession>A0ABN1MGB9</accession>
<comment type="similarity">
    <text evidence="4 8">Belongs to the type-II 3-dehydroquinase family.</text>
</comment>
<dbReference type="NCBIfam" id="NF003807">
    <property type="entry name" value="PRK05395.1-4"/>
    <property type="match status" value="1"/>
</dbReference>
<keyword evidence="8" id="KW-0028">Amino-acid biosynthesis</keyword>
<evidence type="ECO:0000256" key="4">
    <source>
        <dbReference type="ARBA" id="ARBA00011037"/>
    </source>
</evidence>
<feature type="binding site" evidence="8">
    <location>
        <position position="84"/>
    </location>
    <ligand>
        <name>substrate</name>
    </ligand>
</feature>
<dbReference type="InterPro" id="IPR036441">
    <property type="entry name" value="DHquinase_II_sf"/>
</dbReference>
<dbReference type="PIRSF" id="PIRSF001399">
    <property type="entry name" value="DHquinase_II"/>
    <property type="match status" value="1"/>
</dbReference>
<sequence length="138" mass="15188">MKILLINGPNLNLLGKREPQIYGDISFEDYFIKLQFNFKDVELSHVQSNHEGDLIDHLQQADQDFNAVVINAGGLSHTSIALGDTIKAISIPVVEVHISNTFSREAYRHHSYLSAGAKGVIVGFGLNSYKLAITALLP</sequence>
<comment type="catalytic activity">
    <reaction evidence="1 8">
        <text>3-dehydroquinate = 3-dehydroshikimate + H2O</text>
        <dbReference type="Rhea" id="RHEA:21096"/>
        <dbReference type="ChEBI" id="CHEBI:15377"/>
        <dbReference type="ChEBI" id="CHEBI:16630"/>
        <dbReference type="ChEBI" id="CHEBI:32364"/>
        <dbReference type="EC" id="4.2.1.10"/>
    </reaction>
</comment>
<evidence type="ECO:0000256" key="1">
    <source>
        <dbReference type="ARBA" id="ARBA00001864"/>
    </source>
</evidence>
<name>A0ABN1MGB9_9FLAO</name>
<evidence type="ECO:0000313" key="10">
    <source>
        <dbReference type="Proteomes" id="UP001500507"/>
    </source>
</evidence>